<gene>
    <name evidence="2" type="ORF">NCTC11388_02624</name>
</gene>
<reference evidence="2 3" key="1">
    <citation type="submission" date="2018-06" db="EMBL/GenBank/DDBJ databases">
        <authorList>
            <consortium name="Pathogen Informatics"/>
            <person name="Doyle S."/>
        </authorList>
    </citation>
    <scope>NUCLEOTIDE SEQUENCE [LARGE SCALE GENOMIC DNA]</scope>
    <source>
        <strain evidence="2 3">NCTC11388</strain>
    </source>
</reference>
<evidence type="ECO:0000313" key="3">
    <source>
        <dbReference type="Proteomes" id="UP000254893"/>
    </source>
</evidence>
<dbReference type="AlphaFoldDB" id="A0A380CDV0"/>
<feature type="domain" description="Peptidase M28" evidence="1">
    <location>
        <begin position="102"/>
        <end position="299"/>
    </location>
</feature>
<dbReference type="EMBL" id="UGYW01000002">
    <property type="protein sequence ID" value="SUJ17018.1"/>
    <property type="molecule type" value="Genomic_DNA"/>
</dbReference>
<dbReference type="SUPFAM" id="SSF53187">
    <property type="entry name" value="Zn-dependent exopeptidases"/>
    <property type="match status" value="1"/>
</dbReference>
<protein>
    <submittedName>
        <fullName evidence="2">Aminopeptidase S</fullName>
        <ecNumber evidence="2">3.4.11.24</ecNumber>
    </submittedName>
</protein>
<dbReference type="GO" id="GO:0004177">
    <property type="term" value="F:aminopeptidase activity"/>
    <property type="evidence" value="ECO:0007669"/>
    <property type="project" value="UniProtKB-KW"/>
</dbReference>
<evidence type="ECO:0000259" key="1">
    <source>
        <dbReference type="Pfam" id="PF04389"/>
    </source>
</evidence>
<dbReference type="Pfam" id="PF04389">
    <property type="entry name" value="Peptidase_M28"/>
    <property type="match status" value="1"/>
</dbReference>
<keyword evidence="2" id="KW-0378">Hydrolase</keyword>
<dbReference type="InterPro" id="IPR007484">
    <property type="entry name" value="Peptidase_M28"/>
</dbReference>
<dbReference type="PANTHER" id="PTHR12147">
    <property type="entry name" value="METALLOPEPTIDASE M28 FAMILY MEMBER"/>
    <property type="match status" value="1"/>
</dbReference>
<dbReference type="InterPro" id="IPR045175">
    <property type="entry name" value="M28_fam"/>
</dbReference>
<dbReference type="GO" id="GO:0006508">
    <property type="term" value="P:proteolysis"/>
    <property type="evidence" value="ECO:0007669"/>
    <property type="project" value="InterPro"/>
</dbReference>
<dbReference type="PANTHER" id="PTHR12147:SF26">
    <property type="entry name" value="PEPTIDASE M28 DOMAIN-CONTAINING PROTEIN"/>
    <property type="match status" value="1"/>
</dbReference>
<dbReference type="EC" id="3.4.11.24" evidence="2"/>
<proteinExistence type="predicted"/>
<dbReference type="RefSeq" id="WP_115170425.1">
    <property type="nucleotide sequence ID" value="NZ_UGYW01000002.1"/>
</dbReference>
<keyword evidence="2" id="KW-0031">Aminopeptidase</keyword>
<evidence type="ECO:0000313" key="2">
    <source>
        <dbReference type="EMBL" id="SUJ17018.1"/>
    </source>
</evidence>
<dbReference type="Gene3D" id="3.40.630.10">
    <property type="entry name" value="Zn peptidases"/>
    <property type="match status" value="1"/>
</dbReference>
<sequence length="319" mass="35688">MLKRHLTLTAVFIFFLLQLGMKTGYAQEIDQSILKKHIYFLASDKMKGRGTGSKEVKKAADYIEKQFRKYGLAPKGEKGYRQTFTAKVRRVVVPDSIRQADNIIGFIDNGAPYTIVVGAHYDHLGTGHQGSSKDSLGVGKIHNGADDNASGTAALLEMARHYSTNNIKENYNLLFIAFGAEELGLVGSRYFTEHPTLPLDQITAMLNMDMIGRYNPQQGVAVIGYGTSKKWLEIFEGIKPAIKYYTGHDGNGGSDQTSFYKKDIPVLFFHTGGHPDYHMPTDDADKIDYLSLKGIIELELMVIDNIMKQQQKLDFQFTN</sequence>
<dbReference type="GO" id="GO:0008235">
    <property type="term" value="F:metalloexopeptidase activity"/>
    <property type="evidence" value="ECO:0007669"/>
    <property type="project" value="InterPro"/>
</dbReference>
<dbReference type="Proteomes" id="UP000254893">
    <property type="component" value="Unassembled WGS sequence"/>
</dbReference>
<keyword evidence="2" id="KW-0645">Protease</keyword>
<accession>A0A380CDV0</accession>
<name>A0A380CDV0_SPHSI</name>
<organism evidence="2 3">
    <name type="scientific">Sphingobacterium spiritivorum</name>
    <name type="common">Flavobacterium spiritivorum</name>
    <dbReference type="NCBI Taxonomy" id="258"/>
    <lineage>
        <taxon>Bacteria</taxon>
        <taxon>Pseudomonadati</taxon>
        <taxon>Bacteroidota</taxon>
        <taxon>Sphingobacteriia</taxon>
        <taxon>Sphingobacteriales</taxon>
        <taxon>Sphingobacteriaceae</taxon>
        <taxon>Sphingobacterium</taxon>
    </lineage>
</organism>